<reference evidence="1" key="1">
    <citation type="journal article" date="2018" name="Virology">
        <title>A giant virus infecting green algae encodes key fermentation genes.</title>
        <authorList>
            <person name="Schvarcz C.R."/>
            <person name="Steward G.F."/>
        </authorList>
    </citation>
    <scope>NUCLEOTIDE SEQUENCE [LARGE SCALE GENOMIC DNA]</scope>
</reference>
<gene>
    <name evidence="1" type="ORF">TetV_102</name>
</gene>
<name>A0A2P0VMR8_9VIRU</name>
<sequence>MLYNLFTTCLNPSKNPFFLNVDRPPTSSSMSEEKIITTIMENQEYVNTMLTGREIRFEYLGKKGKISLIDKPQLPDRRSCEECKGFYKNFVQHSNIMECRCKVPLVVWM</sequence>
<protein>
    <submittedName>
        <fullName evidence="1">Uncharacterized protein</fullName>
    </submittedName>
</protein>
<evidence type="ECO:0000313" key="1">
    <source>
        <dbReference type="EMBL" id="AUF82194.1"/>
    </source>
</evidence>
<accession>A0A2P0VMR8</accession>
<proteinExistence type="predicted"/>
<dbReference type="Proteomes" id="UP000244773">
    <property type="component" value="Segment"/>
</dbReference>
<evidence type="ECO:0000313" key="2">
    <source>
        <dbReference type="Proteomes" id="UP000244773"/>
    </source>
</evidence>
<keyword evidence="2" id="KW-1185">Reference proteome</keyword>
<organism evidence="1">
    <name type="scientific">Tetraselmis virus 1</name>
    <dbReference type="NCBI Taxonomy" id="2060617"/>
    <lineage>
        <taxon>Viruses</taxon>
        <taxon>Varidnaviria</taxon>
        <taxon>Bamfordvirae</taxon>
        <taxon>Nucleocytoviricota</taxon>
        <taxon>Megaviricetes</taxon>
        <taxon>Imitervirales</taxon>
        <taxon>Allomimiviridae</taxon>
        <taxon>Oceanusvirus</taxon>
        <taxon>Oceanusvirus kaneohense</taxon>
    </lineage>
</organism>
<dbReference type="EMBL" id="KY322437">
    <property type="protein sequence ID" value="AUF82194.1"/>
    <property type="molecule type" value="Genomic_DNA"/>
</dbReference>